<accession>A0A5C8PG24</accession>
<dbReference type="AlphaFoldDB" id="A0A5C8PG24"/>
<sequence length="174" mass="18607">MSLLLFMLRVPPPTARRMSALTGLLTRGYALAGTPIPAQRLHVTLLSLGHHVDVPPALVERARLAAATVAMPAFEVTFNRIEAWSGSQALALLGDDTAAQVAVLRHALAAALQRAGVPYANALFNPHVSLMRGLALAEAQTVETFSWTVQDFALVNSLTGHGRYVQLGQWPLPA</sequence>
<dbReference type="PANTHER" id="PTHR35561:SF1">
    <property type="entry name" value="RNA 2',3'-CYCLIC PHOSPHODIESTERASE"/>
    <property type="match status" value="1"/>
</dbReference>
<organism evidence="2 3">
    <name type="scientific">Vineibacter terrae</name>
    <dbReference type="NCBI Taxonomy" id="2586908"/>
    <lineage>
        <taxon>Bacteria</taxon>
        <taxon>Pseudomonadati</taxon>
        <taxon>Pseudomonadota</taxon>
        <taxon>Alphaproteobacteria</taxon>
        <taxon>Hyphomicrobiales</taxon>
        <taxon>Vineibacter</taxon>
    </lineage>
</organism>
<dbReference type="OrthoDB" id="7770344at2"/>
<dbReference type="Gene3D" id="3.90.1140.10">
    <property type="entry name" value="Cyclic phosphodiesterase"/>
    <property type="match status" value="1"/>
</dbReference>
<dbReference type="GO" id="GO:0016874">
    <property type="term" value="F:ligase activity"/>
    <property type="evidence" value="ECO:0007669"/>
    <property type="project" value="UniProtKB-KW"/>
</dbReference>
<reference evidence="2 3" key="1">
    <citation type="submission" date="2019-06" db="EMBL/GenBank/DDBJ databases">
        <title>New taxonomy in bacterial strain CC-CFT640, isolated from vineyard.</title>
        <authorList>
            <person name="Lin S.-Y."/>
            <person name="Tsai C.-F."/>
            <person name="Young C.-C."/>
        </authorList>
    </citation>
    <scope>NUCLEOTIDE SEQUENCE [LARGE SCALE GENOMIC DNA]</scope>
    <source>
        <strain evidence="2 3">CC-CFT640</strain>
    </source>
</reference>
<keyword evidence="3" id="KW-1185">Reference proteome</keyword>
<keyword evidence="1" id="KW-0378">Hydrolase</keyword>
<comment type="caution">
    <text evidence="2">The sequence shown here is derived from an EMBL/GenBank/DDBJ whole genome shotgun (WGS) entry which is preliminary data.</text>
</comment>
<dbReference type="GO" id="GO:0008664">
    <property type="term" value="F:RNA 2',3'-cyclic 3'-phosphodiesterase activity"/>
    <property type="evidence" value="ECO:0007669"/>
    <property type="project" value="InterPro"/>
</dbReference>
<gene>
    <name evidence="2" type="ORF">FHP25_25880</name>
</gene>
<proteinExistence type="predicted"/>
<dbReference type="GO" id="GO:0004113">
    <property type="term" value="F:2',3'-cyclic-nucleotide 3'-phosphodiesterase activity"/>
    <property type="evidence" value="ECO:0007669"/>
    <property type="project" value="InterPro"/>
</dbReference>
<dbReference type="InterPro" id="IPR004175">
    <property type="entry name" value="RNA_CPDase"/>
</dbReference>
<evidence type="ECO:0000313" key="2">
    <source>
        <dbReference type="EMBL" id="TXL72469.1"/>
    </source>
</evidence>
<dbReference type="EMBL" id="VDUZ01000033">
    <property type="protein sequence ID" value="TXL72469.1"/>
    <property type="molecule type" value="Genomic_DNA"/>
</dbReference>
<keyword evidence="2" id="KW-0436">Ligase</keyword>
<evidence type="ECO:0000256" key="1">
    <source>
        <dbReference type="ARBA" id="ARBA00022801"/>
    </source>
</evidence>
<dbReference type="Pfam" id="PF13563">
    <property type="entry name" value="2_5_RNA_ligase2"/>
    <property type="match status" value="1"/>
</dbReference>
<dbReference type="SUPFAM" id="SSF55144">
    <property type="entry name" value="LigT-like"/>
    <property type="match status" value="1"/>
</dbReference>
<evidence type="ECO:0000313" key="3">
    <source>
        <dbReference type="Proteomes" id="UP000321638"/>
    </source>
</evidence>
<protein>
    <submittedName>
        <fullName evidence="2">2'-5' RNA ligase</fullName>
    </submittedName>
</protein>
<dbReference type="PANTHER" id="PTHR35561">
    <property type="entry name" value="RNA 2',3'-CYCLIC PHOSPHODIESTERASE"/>
    <property type="match status" value="1"/>
</dbReference>
<dbReference type="InterPro" id="IPR009097">
    <property type="entry name" value="Cyclic_Pdiesterase"/>
</dbReference>
<dbReference type="Proteomes" id="UP000321638">
    <property type="component" value="Unassembled WGS sequence"/>
</dbReference>
<name>A0A5C8PG24_9HYPH</name>